<dbReference type="Pfam" id="PF00126">
    <property type="entry name" value="HTH_1"/>
    <property type="match status" value="1"/>
</dbReference>
<evidence type="ECO:0000259" key="5">
    <source>
        <dbReference type="PROSITE" id="PS50931"/>
    </source>
</evidence>
<dbReference type="PANTHER" id="PTHR30346">
    <property type="entry name" value="TRANSCRIPTIONAL DUAL REGULATOR HCAR-RELATED"/>
    <property type="match status" value="1"/>
</dbReference>
<organism evidence="6 7">
    <name type="scientific">Microbacterium oxydans</name>
    <dbReference type="NCBI Taxonomy" id="82380"/>
    <lineage>
        <taxon>Bacteria</taxon>
        <taxon>Bacillati</taxon>
        <taxon>Actinomycetota</taxon>
        <taxon>Actinomycetes</taxon>
        <taxon>Micrococcales</taxon>
        <taxon>Microbacteriaceae</taxon>
        <taxon>Microbacterium</taxon>
    </lineage>
</organism>
<dbReference type="PANTHER" id="PTHR30346:SF29">
    <property type="entry name" value="LYSR SUBSTRATE-BINDING"/>
    <property type="match status" value="1"/>
</dbReference>
<dbReference type="InterPro" id="IPR036388">
    <property type="entry name" value="WH-like_DNA-bd_sf"/>
</dbReference>
<protein>
    <submittedName>
        <fullName evidence="6">HTH-type transcriptional activator CmpR</fullName>
    </submittedName>
</protein>
<dbReference type="PROSITE" id="PS50931">
    <property type="entry name" value="HTH_LYSR"/>
    <property type="match status" value="1"/>
</dbReference>
<dbReference type="GO" id="GO:0032993">
    <property type="term" value="C:protein-DNA complex"/>
    <property type="evidence" value="ECO:0007669"/>
    <property type="project" value="TreeGrafter"/>
</dbReference>
<dbReference type="SUPFAM" id="SSF53850">
    <property type="entry name" value="Periplasmic binding protein-like II"/>
    <property type="match status" value="1"/>
</dbReference>
<dbReference type="Gene3D" id="1.10.10.10">
    <property type="entry name" value="Winged helix-like DNA-binding domain superfamily/Winged helix DNA-binding domain"/>
    <property type="match status" value="1"/>
</dbReference>
<dbReference type="PATRIC" id="fig|82380.11.peg.1601"/>
<dbReference type="RefSeq" id="WP_045278957.1">
    <property type="nucleotide sequence ID" value="NZ_CAKKLT010000029.1"/>
</dbReference>
<evidence type="ECO:0000313" key="7">
    <source>
        <dbReference type="Proteomes" id="UP000033640"/>
    </source>
</evidence>
<keyword evidence="3" id="KW-0238">DNA-binding</keyword>
<evidence type="ECO:0000313" key="6">
    <source>
        <dbReference type="EMBL" id="KJL29544.1"/>
    </source>
</evidence>
<evidence type="ECO:0000256" key="4">
    <source>
        <dbReference type="ARBA" id="ARBA00023163"/>
    </source>
</evidence>
<keyword evidence="4" id="KW-0804">Transcription</keyword>
<dbReference type="AlphaFoldDB" id="A0A0F0LA40"/>
<dbReference type="InterPro" id="IPR036390">
    <property type="entry name" value="WH_DNA-bd_sf"/>
</dbReference>
<keyword evidence="2" id="KW-0805">Transcription regulation</keyword>
<dbReference type="InterPro" id="IPR000847">
    <property type="entry name" value="LysR_HTH_N"/>
</dbReference>
<evidence type="ECO:0000256" key="1">
    <source>
        <dbReference type="ARBA" id="ARBA00009437"/>
    </source>
</evidence>
<evidence type="ECO:0000256" key="3">
    <source>
        <dbReference type="ARBA" id="ARBA00023125"/>
    </source>
</evidence>
<dbReference type="InterPro" id="IPR005119">
    <property type="entry name" value="LysR_subst-bd"/>
</dbReference>
<comment type="similarity">
    <text evidence="1">Belongs to the LysR transcriptional regulatory family.</text>
</comment>
<accession>A0A0F0LA40</accession>
<feature type="domain" description="HTH lysR-type" evidence="5">
    <location>
        <begin position="1"/>
        <end position="59"/>
    </location>
</feature>
<sequence length="304" mass="32615">MYGERELEAFVAVIDSGSVSLAAERLIRTQPSVSRQIASLERQVGAPLFRRMPHGMVTTYAGERLEPMARDLVRRGRRAREVMTGIVQEERSFVAAAPEMTSVLVLAPFIAGGGPISDVVVATPAATYDRLRTGADLAVTTSPPDSRLSSVRILTLPLLCQLPASHPLASTDRVELADLLAGPFLTSGTGSAAWAQIQQAAESEAWSMEMASFGADAPIIQARAAAGHGPCVVVEPPRFGLVSRPLHHRGEPMQCALYAGWERTHYARDDIRGVVGQLTRFASTHVAGLYADDAAWQRPNSGAH</sequence>
<dbReference type="OrthoDB" id="3181812at2"/>
<comment type="caution">
    <text evidence="6">The sequence shown here is derived from an EMBL/GenBank/DDBJ whole genome shotgun (WGS) entry which is preliminary data.</text>
</comment>
<dbReference type="Proteomes" id="UP000033640">
    <property type="component" value="Unassembled WGS sequence"/>
</dbReference>
<dbReference type="SUPFAM" id="SSF46785">
    <property type="entry name" value="Winged helix' DNA-binding domain"/>
    <property type="match status" value="1"/>
</dbReference>
<name>A0A0F0LA40_9MICO</name>
<dbReference type="GO" id="GO:0003677">
    <property type="term" value="F:DNA binding"/>
    <property type="evidence" value="ECO:0007669"/>
    <property type="project" value="UniProtKB-KW"/>
</dbReference>
<dbReference type="Gene3D" id="3.40.190.10">
    <property type="entry name" value="Periplasmic binding protein-like II"/>
    <property type="match status" value="2"/>
</dbReference>
<proteinExistence type="inferred from homology"/>
<dbReference type="PRINTS" id="PR00039">
    <property type="entry name" value="HTHLYSR"/>
</dbReference>
<reference evidence="6 7" key="1">
    <citation type="submission" date="2015-02" db="EMBL/GenBank/DDBJ databases">
        <title>Draft genome sequences of ten Microbacterium spp. with emphasis on heavy metal contaminated environments.</title>
        <authorList>
            <person name="Corretto E."/>
        </authorList>
    </citation>
    <scope>NUCLEOTIDE SEQUENCE [LARGE SCALE GENOMIC DNA]</scope>
    <source>
        <strain evidence="6 7">BEL4b</strain>
    </source>
</reference>
<dbReference type="Pfam" id="PF03466">
    <property type="entry name" value="LysR_substrate"/>
    <property type="match status" value="1"/>
</dbReference>
<gene>
    <name evidence="6" type="primary">cmpR</name>
    <name evidence="6" type="ORF">RS83_01561</name>
</gene>
<dbReference type="GO" id="GO:0003700">
    <property type="term" value="F:DNA-binding transcription factor activity"/>
    <property type="evidence" value="ECO:0007669"/>
    <property type="project" value="InterPro"/>
</dbReference>
<dbReference type="CDD" id="cd05466">
    <property type="entry name" value="PBP2_LTTR_substrate"/>
    <property type="match status" value="1"/>
</dbReference>
<evidence type="ECO:0000256" key="2">
    <source>
        <dbReference type="ARBA" id="ARBA00023015"/>
    </source>
</evidence>
<dbReference type="EMBL" id="JYIW01000023">
    <property type="protein sequence ID" value="KJL29544.1"/>
    <property type="molecule type" value="Genomic_DNA"/>
</dbReference>